<comment type="caution">
    <text evidence="1">The sequence shown here is derived from an EMBL/GenBank/DDBJ whole genome shotgun (WGS) entry which is preliminary data.</text>
</comment>
<evidence type="ECO:0000313" key="2">
    <source>
        <dbReference type="Proteomes" id="UP000824881"/>
    </source>
</evidence>
<sequence>MLTELTLRSEKSGPLLDHSASPERVEPLEEFDVEMSLAVTEVHACSEPHTEAVWGVKWTATESVVSVSADGSIRQWSSDNGTPHPADVNKPPPHTLGLISLSVSPDGQRVLYNSLEGTTAMMDLSNGEIVGKFESYVRTGEGAEPSWSVSLNPKGETYASSGSSGNVTIHSSQPNNFGERLSTLTSGRTKFGMCCSHSPDGSRVALSSESGQIFIFDLETGSLGATYTSHAMAVRTMSWSWDNGYLLSGSDDKRLILHDVRAPTKAAGGAAATFTGHSSWVLSSDISPDGRLALSGSADKTIKVWDIAARAAVSTISETGEVWSLSWRPKPSEHGKGAGFVSGGEDGVVRWRRVL</sequence>
<evidence type="ECO:0000313" key="1">
    <source>
        <dbReference type="EMBL" id="KAG9218562.1"/>
    </source>
</evidence>
<dbReference type="EMBL" id="WQMT02000009">
    <property type="protein sequence ID" value="KAG9218562.1"/>
    <property type="molecule type" value="Genomic_DNA"/>
</dbReference>
<accession>A0ACB7IK11</accession>
<gene>
    <name evidence="1" type="ORF">CCMSSC00406_0001324</name>
</gene>
<name>A0ACB7IK11_PLECO</name>
<protein>
    <submittedName>
        <fullName evidence="1">Uncharacterized protein</fullName>
    </submittedName>
</protein>
<organism evidence="1 2">
    <name type="scientific">Pleurotus cornucopiae</name>
    <name type="common">Cornucopia mushroom</name>
    <dbReference type="NCBI Taxonomy" id="5321"/>
    <lineage>
        <taxon>Eukaryota</taxon>
        <taxon>Fungi</taxon>
        <taxon>Dikarya</taxon>
        <taxon>Basidiomycota</taxon>
        <taxon>Agaricomycotina</taxon>
        <taxon>Agaricomycetes</taxon>
        <taxon>Agaricomycetidae</taxon>
        <taxon>Agaricales</taxon>
        <taxon>Pleurotineae</taxon>
        <taxon>Pleurotaceae</taxon>
        <taxon>Pleurotus</taxon>
    </lineage>
</organism>
<reference evidence="1 2" key="1">
    <citation type="journal article" date="2021" name="Appl. Environ. Microbiol.">
        <title>Genetic linkage and physical mapping for an oyster mushroom Pleurotus cornucopiae and QTL analysis for the trait cap color.</title>
        <authorList>
            <person name="Zhang Y."/>
            <person name="Gao W."/>
            <person name="Sonnenberg A."/>
            <person name="Chen Q."/>
            <person name="Zhang J."/>
            <person name="Huang C."/>
        </authorList>
    </citation>
    <scope>NUCLEOTIDE SEQUENCE [LARGE SCALE GENOMIC DNA]</scope>
    <source>
        <strain evidence="1">CCMSSC00406</strain>
    </source>
</reference>
<proteinExistence type="predicted"/>
<keyword evidence="2" id="KW-1185">Reference proteome</keyword>
<dbReference type="Proteomes" id="UP000824881">
    <property type="component" value="Unassembled WGS sequence"/>
</dbReference>